<keyword evidence="2" id="KW-0378">Hydrolase</keyword>
<dbReference type="CDD" id="cd07719">
    <property type="entry name" value="arylsulfatase_AtsA-like_MBL-fold"/>
    <property type="match status" value="1"/>
</dbReference>
<dbReference type="PANTHER" id="PTHR46018">
    <property type="entry name" value="ZINC PHOSPHODIESTERASE ELAC PROTEIN 1"/>
    <property type="match status" value="1"/>
</dbReference>
<evidence type="ECO:0000256" key="1">
    <source>
        <dbReference type="ARBA" id="ARBA00022759"/>
    </source>
</evidence>
<reference evidence="5" key="1">
    <citation type="submission" date="2023-01" db="EMBL/GenBank/DDBJ databases">
        <title>Draft genome sequence of Nocardiopsis sp. LSu2-4 isolated from halophytes.</title>
        <authorList>
            <person name="Duangmal K."/>
            <person name="Chantavorakit T."/>
        </authorList>
    </citation>
    <scope>NUCLEOTIDE SEQUENCE</scope>
    <source>
        <strain evidence="5">LSu2-4</strain>
    </source>
</reference>
<dbReference type="Pfam" id="PF00753">
    <property type="entry name" value="Lactamase_B"/>
    <property type="match status" value="1"/>
</dbReference>
<feature type="region of interest" description="Disordered" evidence="3">
    <location>
        <begin position="102"/>
        <end position="134"/>
    </location>
</feature>
<keyword evidence="1" id="KW-0540">Nuclease</keyword>
<evidence type="ECO:0000256" key="3">
    <source>
        <dbReference type="SAM" id="MobiDB-lite"/>
    </source>
</evidence>
<evidence type="ECO:0000259" key="4">
    <source>
        <dbReference type="Pfam" id="PF00753"/>
    </source>
</evidence>
<feature type="domain" description="Metallo-beta-lactamase" evidence="4">
    <location>
        <begin position="36"/>
        <end position="88"/>
    </location>
</feature>
<evidence type="ECO:0000313" key="5">
    <source>
        <dbReference type="EMBL" id="MDA2805157.1"/>
    </source>
</evidence>
<name>A0ABT4TKB7_9ACTN</name>
<evidence type="ECO:0000256" key="2">
    <source>
        <dbReference type="ARBA" id="ARBA00022801"/>
    </source>
</evidence>
<dbReference type="EMBL" id="JAQFWP010000017">
    <property type="protein sequence ID" value="MDA2805157.1"/>
    <property type="molecule type" value="Genomic_DNA"/>
</dbReference>
<comment type="caution">
    <text evidence="5">The sequence shown here is derived from an EMBL/GenBank/DDBJ whole genome shotgun (WGS) entry which is preliminary data.</text>
</comment>
<feature type="region of interest" description="Disordered" evidence="3">
    <location>
        <begin position="1"/>
        <end position="22"/>
    </location>
</feature>
<evidence type="ECO:0000313" key="6">
    <source>
        <dbReference type="Proteomes" id="UP001165685"/>
    </source>
</evidence>
<dbReference type="RefSeq" id="WP_270677803.1">
    <property type="nucleotide sequence ID" value="NZ_JAQFWP010000017.1"/>
</dbReference>
<dbReference type="InterPro" id="IPR036866">
    <property type="entry name" value="RibonucZ/Hydroxyglut_hydro"/>
</dbReference>
<dbReference type="SUPFAM" id="SSF56281">
    <property type="entry name" value="Metallo-hydrolase/oxidoreductase"/>
    <property type="match status" value="1"/>
</dbReference>
<gene>
    <name evidence="5" type="ORF">O4U47_11605</name>
</gene>
<organism evidence="5 6">
    <name type="scientific">Nocardiopsis suaedae</name>
    <dbReference type="NCBI Taxonomy" id="3018444"/>
    <lineage>
        <taxon>Bacteria</taxon>
        <taxon>Bacillati</taxon>
        <taxon>Actinomycetota</taxon>
        <taxon>Actinomycetes</taxon>
        <taxon>Streptosporangiales</taxon>
        <taxon>Nocardiopsidaceae</taxon>
        <taxon>Nocardiopsis</taxon>
    </lineage>
</organism>
<dbReference type="InterPro" id="IPR001279">
    <property type="entry name" value="Metallo-B-lactamas"/>
</dbReference>
<proteinExistence type="predicted"/>
<dbReference type="PANTHER" id="PTHR46018:SF2">
    <property type="entry name" value="ZINC PHOSPHODIESTERASE ELAC PROTEIN 1"/>
    <property type="match status" value="1"/>
</dbReference>
<accession>A0ABT4TKB7</accession>
<sequence>MTEHATGPGPHVVALGTAGGPRWWDRPGETPRSGISTAVVVDGAVYLVDCGQGAGRQLARAGLRLGRVRGLFLTHLHSDHVVDLAALLLFGQFERKDAEAGPIAVRGPGSRGALPPVSRHATATPRAVAPGNPTPGTADMIEQLYAAYATDLNDRIFDSLTRPPAEHYEVRDIVLPAGTGFDPDVAVAPEMEPFPVFEDDHVAVTATLVAHPPTAPAFAFRFDTANGSVTISGDTAPCTNLERLARGTGLLLHEAIDLDLIAGRYTDTEMLKATMDHHRRAHTTPRQAGRVAERAGAGALALHHLVPANAPRASWLAAAETFGGPLYIPEDLDVLPFATVRAPQAGIVPEARR</sequence>
<keyword evidence="6" id="KW-1185">Reference proteome</keyword>
<protein>
    <submittedName>
        <fullName evidence="5">MBL fold metallo-hydrolase</fullName>
    </submittedName>
</protein>
<dbReference type="InterPro" id="IPR044094">
    <property type="entry name" value="AtsA-like_MBL-fold"/>
</dbReference>
<dbReference type="Gene3D" id="3.60.15.10">
    <property type="entry name" value="Ribonuclease Z/Hydroxyacylglutathione hydrolase-like"/>
    <property type="match status" value="1"/>
</dbReference>
<keyword evidence="1" id="KW-0255">Endonuclease</keyword>
<dbReference type="Proteomes" id="UP001165685">
    <property type="component" value="Unassembled WGS sequence"/>
</dbReference>